<dbReference type="Proteomes" id="UP000743001">
    <property type="component" value="Unassembled WGS sequence"/>
</dbReference>
<dbReference type="CDD" id="cd02440">
    <property type="entry name" value="AdoMet_MTases"/>
    <property type="match status" value="1"/>
</dbReference>
<dbReference type="InterPro" id="IPR050447">
    <property type="entry name" value="Erg6_SMT_methyltransf"/>
</dbReference>
<comment type="caution">
    <text evidence="2">The sequence shown here is derived from an EMBL/GenBank/DDBJ whole genome shotgun (WGS) entry which is preliminary data.</text>
</comment>
<dbReference type="InterPro" id="IPR041698">
    <property type="entry name" value="Methyltransf_25"/>
</dbReference>
<dbReference type="GO" id="GO:0032259">
    <property type="term" value="P:methylation"/>
    <property type="evidence" value="ECO:0007669"/>
    <property type="project" value="UniProtKB-KW"/>
</dbReference>
<keyword evidence="2" id="KW-0489">Methyltransferase</keyword>
<dbReference type="PANTHER" id="PTHR44068">
    <property type="entry name" value="ZGC:194242"/>
    <property type="match status" value="1"/>
</dbReference>
<organism evidence="2 3">
    <name type="scientific">Paenibacillus brevis</name>
    <dbReference type="NCBI Taxonomy" id="2841508"/>
    <lineage>
        <taxon>Bacteria</taxon>
        <taxon>Bacillati</taxon>
        <taxon>Bacillota</taxon>
        <taxon>Bacilli</taxon>
        <taxon>Bacillales</taxon>
        <taxon>Paenibacillaceae</taxon>
        <taxon>Paenibacillus</taxon>
    </lineage>
</organism>
<reference evidence="2 3" key="1">
    <citation type="submission" date="2021-06" db="EMBL/GenBank/DDBJ databases">
        <authorList>
            <person name="Sun Q."/>
            <person name="Li D."/>
        </authorList>
    </citation>
    <scope>NUCLEOTIDE SEQUENCE [LARGE SCALE GENOMIC DNA]</scope>
    <source>
        <strain evidence="2 3">MSJ-6</strain>
    </source>
</reference>
<dbReference type="Pfam" id="PF13649">
    <property type="entry name" value="Methyltransf_25"/>
    <property type="match status" value="1"/>
</dbReference>
<evidence type="ECO:0000313" key="2">
    <source>
        <dbReference type="EMBL" id="MBU5671411.1"/>
    </source>
</evidence>
<proteinExistence type="predicted"/>
<name>A0ABS6FN82_9BACL</name>
<dbReference type="RefSeq" id="WP_216477816.1">
    <property type="nucleotide sequence ID" value="NZ_JAHLQJ010000004.1"/>
</dbReference>
<dbReference type="PANTHER" id="PTHR44068:SF11">
    <property type="entry name" value="GERANYL DIPHOSPHATE 2-C-METHYLTRANSFERASE"/>
    <property type="match status" value="1"/>
</dbReference>
<protein>
    <submittedName>
        <fullName evidence="2">Methyltransferase domain-containing protein</fullName>
    </submittedName>
</protein>
<dbReference type="GO" id="GO:0008168">
    <property type="term" value="F:methyltransferase activity"/>
    <property type="evidence" value="ECO:0007669"/>
    <property type="project" value="UniProtKB-KW"/>
</dbReference>
<accession>A0ABS6FN82</accession>
<keyword evidence="2" id="KW-0808">Transferase</keyword>
<evidence type="ECO:0000313" key="3">
    <source>
        <dbReference type="Proteomes" id="UP000743001"/>
    </source>
</evidence>
<gene>
    <name evidence="2" type="ORF">KQJ23_06140</name>
</gene>
<keyword evidence="3" id="KW-1185">Reference proteome</keyword>
<evidence type="ECO:0000259" key="1">
    <source>
        <dbReference type="Pfam" id="PF13649"/>
    </source>
</evidence>
<feature type="domain" description="Methyltransferase" evidence="1">
    <location>
        <begin position="42"/>
        <end position="139"/>
    </location>
</feature>
<dbReference type="EMBL" id="JAHLQJ010000004">
    <property type="protein sequence ID" value="MBU5671411.1"/>
    <property type="molecule type" value="Genomic_DNA"/>
</dbReference>
<sequence>MKKEEVGHNFLAKLGKKRLRPGGAVATEWLIQQAKLSKDSRVLEVACNMCTTSIQLAKEYQCSIIGVDMDSKALEKARKNINKAGVESYIEVRQANAMKLPFEDESFDVVINEAMLTMLNQAAKEKAVAEYFRVLKPGGVLLTHDITFYKEDMTSLLEELRHTIHVNVSPMPIPQWESLLYSRGFARAENTSGPMSLMSIKGMIRDEGLIGTLRIAKNGLKKENREQFKKMYSFFNTAGKDLYYVAFCSKKA</sequence>